<evidence type="ECO:0000313" key="3">
    <source>
        <dbReference type="WBParaSite" id="MhA1_Contig1821.frz3.gene4"/>
    </source>
</evidence>
<protein>
    <submittedName>
        <fullName evidence="3">Uncharacterized protein</fullName>
    </submittedName>
</protein>
<organism evidence="2 3">
    <name type="scientific">Meloidogyne hapla</name>
    <name type="common">Root-knot nematode worm</name>
    <dbReference type="NCBI Taxonomy" id="6305"/>
    <lineage>
        <taxon>Eukaryota</taxon>
        <taxon>Metazoa</taxon>
        <taxon>Ecdysozoa</taxon>
        <taxon>Nematoda</taxon>
        <taxon>Chromadorea</taxon>
        <taxon>Rhabditida</taxon>
        <taxon>Tylenchina</taxon>
        <taxon>Tylenchomorpha</taxon>
        <taxon>Tylenchoidea</taxon>
        <taxon>Meloidogynidae</taxon>
        <taxon>Meloidogyninae</taxon>
        <taxon>Meloidogyne</taxon>
    </lineage>
</organism>
<accession>A0A1I8BBC5</accession>
<keyword evidence="2" id="KW-1185">Reference proteome</keyword>
<evidence type="ECO:0000256" key="1">
    <source>
        <dbReference type="SAM" id="Coils"/>
    </source>
</evidence>
<feature type="coiled-coil region" evidence="1">
    <location>
        <begin position="68"/>
        <end position="95"/>
    </location>
</feature>
<sequence length="223" mass="25849">MPRGSKQSNDVLLFEEFEYLLDQNETIKNKFSFETFHKAFKSLIMKVSEFGEVYLKSIKLSQDITKELNDYDNIVENYHEEIKEKENGKEKAETSDCSSSKQTKEYYEKRINIIIICKLFMIDLHSKGSEGSLIDIYSFMEKGPSSQRLLKEGLLLNNAAMGALKTIFNLSKLQSKEMDKIIIEELYNDHLHNRRLRKEYKNVIVEGAGTIGLYAAFKLFIGN</sequence>
<keyword evidence="1" id="KW-0175">Coiled coil</keyword>
<reference evidence="3" key="1">
    <citation type="submission" date="2016-11" db="UniProtKB">
        <authorList>
            <consortium name="WormBaseParasite"/>
        </authorList>
    </citation>
    <scope>IDENTIFICATION</scope>
</reference>
<proteinExistence type="predicted"/>
<dbReference type="AlphaFoldDB" id="A0A1I8BBC5"/>
<dbReference type="WBParaSite" id="MhA1_Contig1821.frz3.gene4">
    <property type="protein sequence ID" value="MhA1_Contig1821.frz3.gene4"/>
    <property type="gene ID" value="MhA1_Contig1821.frz3.gene4"/>
</dbReference>
<evidence type="ECO:0000313" key="2">
    <source>
        <dbReference type="Proteomes" id="UP000095281"/>
    </source>
</evidence>
<dbReference type="Proteomes" id="UP000095281">
    <property type="component" value="Unplaced"/>
</dbReference>
<name>A0A1I8BBC5_MELHA</name>